<dbReference type="KEGG" id="pgri:PgNI_09430"/>
<feature type="region of interest" description="Disordered" evidence="1">
    <location>
        <begin position="1"/>
        <end position="74"/>
    </location>
</feature>
<feature type="compositionally biased region" description="Basic and acidic residues" evidence="1">
    <location>
        <begin position="11"/>
        <end position="21"/>
    </location>
</feature>
<evidence type="ECO:0000313" key="2">
    <source>
        <dbReference type="Proteomes" id="UP000515153"/>
    </source>
</evidence>
<dbReference type="AlphaFoldDB" id="A0A6P8ATL2"/>
<proteinExistence type="predicted"/>
<reference evidence="3" key="2">
    <citation type="submission" date="2019-10" db="EMBL/GenBank/DDBJ databases">
        <authorList>
            <consortium name="NCBI Genome Project"/>
        </authorList>
    </citation>
    <scope>NUCLEOTIDE SEQUENCE</scope>
    <source>
        <strain evidence="3">NI907</strain>
    </source>
</reference>
<accession>A0A6P8ATL2</accession>
<protein>
    <submittedName>
        <fullName evidence="3">Uncharacterized protein</fullName>
    </submittedName>
</protein>
<keyword evidence="2" id="KW-1185">Reference proteome</keyword>
<feature type="compositionally biased region" description="Polar residues" evidence="1">
    <location>
        <begin position="49"/>
        <end position="66"/>
    </location>
</feature>
<evidence type="ECO:0000313" key="3">
    <source>
        <dbReference type="RefSeq" id="XP_030978237.1"/>
    </source>
</evidence>
<dbReference type="Proteomes" id="UP000515153">
    <property type="component" value="Unplaced"/>
</dbReference>
<gene>
    <name evidence="3" type="ORF">PgNI_09430</name>
</gene>
<dbReference type="GeneID" id="41964322"/>
<evidence type="ECO:0000256" key="1">
    <source>
        <dbReference type="SAM" id="MobiDB-lite"/>
    </source>
</evidence>
<reference evidence="3" key="3">
    <citation type="submission" date="2025-08" db="UniProtKB">
        <authorList>
            <consortium name="RefSeq"/>
        </authorList>
    </citation>
    <scope>IDENTIFICATION</scope>
    <source>
        <strain evidence="3">NI907</strain>
    </source>
</reference>
<name>A0A6P8ATL2_PYRGI</name>
<reference evidence="3" key="1">
    <citation type="journal article" date="2019" name="Mol. Biol. Evol.">
        <title>Blast fungal genomes show frequent chromosomal changes, gene gains and losses, and effector gene turnover.</title>
        <authorList>
            <person name="Gomez Luciano L.B."/>
            <person name="Jason Tsai I."/>
            <person name="Chuma I."/>
            <person name="Tosa Y."/>
            <person name="Chen Y.H."/>
            <person name="Li J.Y."/>
            <person name="Li M.Y."/>
            <person name="Jade Lu M.Y."/>
            <person name="Nakayashiki H."/>
            <person name="Li W.H."/>
        </authorList>
    </citation>
    <scope>NUCLEOTIDE SEQUENCE</scope>
    <source>
        <strain evidence="3">NI907</strain>
    </source>
</reference>
<sequence length="74" mass="7885">MSNSSQCFAGWRRDETHEQRSAESNSGLASGAADPFPKSWAEEGANEIVANQTVGNAKSTLDQQRSMPERGTGG</sequence>
<dbReference type="RefSeq" id="XP_030978237.1">
    <property type="nucleotide sequence ID" value="XM_031129414.1"/>
</dbReference>
<organism evidence="2 3">
    <name type="scientific">Pyricularia grisea</name>
    <name type="common">Crabgrass-specific blast fungus</name>
    <name type="synonym">Magnaporthe grisea</name>
    <dbReference type="NCBI Taxonomy" id="148305"/>
    <lineage>
        <taxon>Eukaryota</taxon>
        <taxon>Fungi</taxon>
        <taxon>Dikarya</taxon>
        <taxon>Ascomycota</taxon>
        <taxon>Pezizomycotina</taxon>
        <taxon>Sordariomycetes</taxon>
        <taxon>Sordariomycetidae</taxon>
        <taxon>Magnaporthales</taxon>
        <taxon>Pyriculariaceae</taxon>
        <taxon>Pyricularia</taxon>
    </lineage>
</organism>